<accession>A0A5A5TCF8</accession>
<name>A0A5A5TCF8_9CHLR</name>
<evidence type="ECO:0000313" key="1">
    <source>
        <dbReference type="EMBL" id="GCF08634.1"/>
    </source>
</evidence>
<dbReference type="EMBL" id="BIXY01000028">
    <property type="protein sequence ID" value="GCF08634.1"/>
    <property type="molecule type" value="Genomic_DNA"/>
</dbReference>
<gene>
    <name evidence="1" type="ORF">KDI_21980</name>
</gene>
<keyword evidence="2" id="KW-1185">Reference proteome</keyword>
<sequence>MGSGFPRKRCPNAHDSEQVCMFQGKNGRDFRAFLLKTLLKKDRKIPLAPSSMAQFIRDGLTSLFYGVQEAGAIT</sequence>
<dbReference type="AlphaFoldDB" id="A0A5A5TCF8"/>
<dbReference type="Proteomes" id="UP000322530">
    <property type="component" value="Unassembled WGS sequence"/>
</dbReference>
<protein>
    <submittedName>
        <fullName evidence="1">Uncharacterized protein</fullName>
    </submittedName>
</protein>
<comment type="caution">
    <text evidence="1">The sequence shown here is derived from an EMBL/GenBank/DDBJ whole genome shotgun (WGS) entry which is preliminary data.</text>
</comment>
<reference evidence="1 2" key="1">
    <citation type="submission" date="2019-01" db="EMBL/GenBank/DDBJ databases">
        <title>Draft genome sequence of Dictyobacter sp. Uno17.</title>
        <authorList>
            <person name="Wang C.M."/>
            <person name="Zheng Y."/>
            <person name="Sakai Y."/>
            <person name="Abe K."/>
            <person name="Yokota A."/>
            <person name="Yabe S."/>
        </authorList>
    </citation>
    <scope>NUCLEOTIDE SEQUENCE [LARGE SCALE GENOMIC DNA]</scope>
    <source>
        <strain evidence="1 2">Uno17</strain>
    </source>
</reference>
<proteinExistence type="predicted"/>
<evidence type="ECO:0000313" key="2">
    <source>
        <dbReference type="Proteomes" id="UP000322530"/>
    </source>
</evidence>
<organism evidence="1 2">
    <name type="scientific">Dictyobacter arantiisoli</name>
    <dbReference type="NCBI Taxonomy" id="2014874"/>
    <lineage>
        <taxon>Bacteria</taxon>
        <taxon>Bacillati</taxon>
        <taxon>Chloroflexota</taxon>
        <taxon>Ktedonobacteria</taxon>
        <taxon>Ktedonobacterales</taxon>
        <taxon>Dictyobacteraceae</taxon>
        <taxon>Dictyobacter</taxon>
    </lineage>
</organism>